<name>A0A1I7W686_HETBA</name>
<sequence>MEFRVRHCMRGVKFELSDYCYLGSSIPDPKPTRSEHPLTRIISGYEMTSRDLNKRYRSEPTWCGMVIDTKFETEAIDSYTNLS</sequence>
<dbReference type="Proteomes" id="UP000095283">
    <property type="component" value="Unplaced"/>
</dbReference>
<accession>A0A1I7W686</accession>
<protein>
    <submittedName>
        <fullName evidence="2">TIP41-like protein</fullName>
    </submittedName>
</protein>
<reference evidence="2" key="1">
    <citation type="submission" date="2016-11" db="UniProtKB">
        <authorList>
            <consortium name="WormBaseParasite"/>
        </authorList>
    </citation>
    <scope>IDENTIFICATION</scope>
</reference>
<proteinExistence type="predicted"/>
<organism evidence="1 2">
    <name type="scientific">Heterorhabditis bacteriophora</name>
    <name type="common">Entomopathogenic nematode worm</name>
    <dbReference type="NCBI Taxonomy" id="37862"/>
    <lineage>
        <taxon>Eukaryota</taxon>
        <taxon>Metazoa</taxon>
        <taxon>Ecdysozoa</taxon>
        <taxon>Nematoda</taxon>
        <taxon>Chromadorea</taxon>
        <taxon>Rhabditida</taxon>
        <taxon>Rhabditina</taxon>
        <taxon>Rhabditomorpha</taxon>
        <taxon>Strongyloidea</taxon>
        <taxon>Heterorhabditidae</taxon>
        <taxon>Heterorhabditis</taxon>
    </lineage>
</organism>
<evidence type="ECO:0000313" key="2">
    <source>
        <dbReference type="WBParaSite" id="Hba_00121"/>
    </source>
</evidence>
<keyword evidence="1" id="KW-1185">Reference proteome</keyword>
<dbReference type="AlphaFoldDB" id="A0A1I7W686"/>
<evidence type="ECO:0000313" key="1">
    <source>
        <dbReference type="Proteomes" id="UP000095283"/>
    </source>
</evidence>
<dbReference type="WBParaSite" id="Hba_00121">
    <property type="protein sequence ID" value="Hba_00121"/>
    <property type="gene ID" value="Hba_00121"/>
</dbReference>